<feature type="compositionally biased region" description="Basic and acidic residues" evidence="1">
    <location>
        <begin position="133"/>
        <end position="143"/>
    </location>
</feature>
<gene>
    <name evidence="3" type="ORF">Scep_028333</name>
</gene>
<comment type="caution">
    <text evidence="3">The sequence shown here is derived from an EMBL/GenBank/DDBJ whole genome shotgun (WGS) entry which is preliminary data.</text>
</comment>
<dbReference type="PANTHER" id="PTHR44329">
    <property type="entry name" value="SERINE/THREONINE-PROTEIN KINASE TNNI3K-RELATED"/>
    <property type="match status" value="1"/>
</dbReference>
<keyword evidence="4" id="KW-1185">Reference proteome</keyword>
<reference evidence="3 4" key="1">
    <citation type="submission" date="2024-01" db="EMBL/GenBank/DDBJ databases">
        <title>Genome assemblies of Stephania.</title>
        <authorList>
            <person name="Yang L."/>
        </authorList>
    </citation>
    <scope>NUCLEOTIDE SEQUENCE [LARGE SCALE GENOMIC DNA]</scope>
    <source>
        <strain evidence="3">JXDWG</strain>
        <tissue evidence="3">Leaf</tissue>
    </source>
</reference>
<evidence type="ECO:0000313" key="3">
    <source>
        <dbReference type="EMBL" id="KAK9089251.1"/>
    </source>
</evidence>
<evidence type="ECO:0000259" key="2">
    <source>
        <dbReference type="PROSITE" id="PS50011"/>
    </source>
</evidence>
<dbReference type="Gene3D" id="1.10.510.10">
    <property type="entry name" value="Transferase(Phosphotransferase) domain 1"/>
    <property type="match status" value="1"/>
</dbReference>
<dbReference type="GO" id="GO:0004674">
    <property type="term" value="F:protein serine/threonine kinase activity"/>
    <property type="evidence" value="ECO:0007669"/>
    <property type="project" value="TreeGrafter"/>
</dbReference>
<dbReference type="InterPro" id="IPR001245">
    <property type="entry name" value="Ser-Thr/Tyr_kinase_cat_dom"/>
</dbReference>
<protein>
    <recommendedName>
        <fullName evidence="2">Protein kinase domain-containing protein</fullName>
    </recommendedName>
</protein>
<dbReference type="Proteomes" id="UP001419268">
    <property type="component" value="Unassembled WGS sequence"/>
</dbReference>
<dbReference type="EMBL" id="JBBNAG010000012">
    <property type="protein sequence ID" value="KAK9089251.1"/>
    <property type="molecule type" value="Genomic_DNA"/>
</dbReference>
<feature type="domain" description="Protein kinase" evidence="2">
    <location>
        <begin position="257"/>
        <end position="502"/>
    </location>
</feature>
<dbReference type="PROSITE" id="PS50011">
    <property type="entry name" value="PROTEIN_KINASE_DOM"/>
    <property type="match status" value="1"/>
</dbReference>
<dbReference type="Gene3D" id="3.30.200.20">
    <property type="entry name" value="Phosphorylase Kinase, domain 1"/>
    <property type="match status" value="1"/>
</dbReference>
<dbReference type="GO" id="GO:0005524">
    <property type="term" value="F:ATP binding"/>
    <property type="evidence" value="ECO:0007669"/>
    <property type="project" value="InterPro"/>
</dbReference>
<name>A0AAP0HM01_9MAGN</name>
<evidence type="ECO:0000313" key="4">
    <source>
        <dbReference type="Proteomes" id="UP001419268"/>
    </source>
</evidence>
<dbReference type="AlphaFoldDB" id="A0AAP0HM01"/>
<accession>A0AAP0HM01</accession>
<evidence type="ECO:0000256" key="1">
    <source>
        <dbReference type="SAM" id="MobiDB-lite"/>
    </source>
</evidence>
<dbReference type="Pfam" id="PF07714">
    <property type="entry name" value="PK_Tyr_Ser-Thr"/>
    <property type="match status" value="1"/>
</dbReference>
<dbReference type="InterPro" id="IPR011009">
    <property type="entry name" value="Kinase-like_dom_sf"/>
</dbReference>
<organism evidence="3 4">
    <name type="scientific">Stephania cephalantha</name>
    <dbReference type="NCBI Taxonomy" id="152367"/>
    <lineage>
        <taxon>Eukaryota</taxon>
        <taxon>Viridiplantae</taxon>
        <taxon>Streptophyta</taxon>
        <taxon>Embryophyta</taxon>
        <taxon>Tracheophyta</taxon>
        <taxon>Spermatophyta</taxon>
        <taxon>Magnoliopsida</taxon>
        <taxon>Ranunculales</taxon>
        <taxon>Menispermaceae</taxon>
        <taxon>Menispermoideae</taxon>
        <taxon>Cissampelideae</taxon>
        <taxon>Stephania</taxon>
    </lineage>
</organism>
<dbReference type="InterPro" id="IPR051681">
    <property type="entry name" value="Ser/Thr_Kinases-Pseudokinases"/>
</dbReference>
<sequence>MDEEGANSWLRRAKFSHTVYQRLDSSRLPSISLLRSQDFPSVSQLGSALEVNSSSGSSSSALQSVKDPKLGSRTEFPSTLNLNRDWKLKLPEIPQFGSAWELKSSIASSSLALRLVNDTKLRSRIELPSTLKSKRDSKSKSKAENASTHRSSCDSKLKSRPGAIKGDDGVPARSGSLRSASPVPETVLSDAFMEARSDQKRFSTPTLRREEVERGILGKLFKKDSHSTQRPHTSKFSGPLKHFASIKISSKAKNKKDSAWTKFACGAHSRLYHGMYMDKPVAVKIIRPPDDDENGAMAARLEKQFNREVTLLSQLHHQNIIKLNYIVVFHGMLSLSYQNGMLSLLLDTNLMELIVPLMQLIAACKKPPVFCVVTEYLSGGSLRAFLHKLEKKEANCDTLSEDPGTYRWMAPEMIKHKHKRYGRKVDVYSFGLLLWEMLSGTIPYEDMTPIQAAYAVVNKNMRPVVPADCPSPLRTLVEQCWSLNPEKRPEFWQIVKILEQFESSLASDGTLNHAQNPLCHDHKKSLLHRIQKLASISDDSTPIPKPRIL</sequence>
<feature type="region of interest" description="Disordered" evidence="1">
    <location>
        <begin position="127"/>
        <end position="182"/>
    </location>
</feature>
<dbReference type="PANTHER" id="PTHR44329:SF73">
    <property type="entry name" value="OS01G0201200 PROTEIN"/>
    <property type="match status" value="1"/>
</dbReference>
<proteinExistence type="predicted"/>
<dbReference type="InterPro" id="IPR000719">
    <property type="entry name" value="Prot_kinase_dom"/>
</dbReference>
<dbReference type="SUPFAM" id="SSF56112">
    <property type="entry name" value="Protein kinase-like (PK-like)"/>
    <property type="match status" value="1"/>
</dbReference>
<feature type="region of interest" description="Disordered" evidence="1">
    <location>
        <begin position="51"/>
        <end position="76"/>
    </location>
</feature>